<dbReference type="SUPFAM" id="SSF54373">
    <property type="entry name" value="FAD-linked reductases, C-terminal domain"/>
    <property type="match status" value="1"/>
</dbReference>
<feature type="compositionally biased region" description="Basic and acidic residues" evidence="3">
    <location>
        <begin position="53"/>
        <end position="63"/>
    </location>
</feature>
<feature type="region of interest" description="Disordered" evidence="3">
    <location>
        <begin position="53"/>
        <end position="82"/>
    </location>
</feature>
<dbReference type="GO" id="GO:0003682">
    <property type="term" value="F:chromatin binding"/>
    <property type="evidence" value="ECO:0007669"/>
    <property type="project" value="TreeGrafter"/>
</dbReference>
<dbReference type="PANTHER" id="PTHR10742:SF386">
    <property type="entry name" value="LYSINE-SPECIFIC HISTONE DEMETHYLASE 1A"/>
    <property type="match status" value="1"/>
</dbReference>
<dbReference type="InterPro" id="IPR050281">
    <property type="entry name" value="Flavin_monoamine_oxidase"/>
</dbReference>
<proteinExistence type="inferred from homology"/>
<dbReference type="Proteomes" id="UP000522262">
    <property type="component" value="Unassembled WGS sequence"/>
</dbReference>
<dbReference type="GO" id="GO:0006338">
    <property type="term" value="P:chromatin remodeling"/>
    <property type="evidence" value="ECO:0007669"/>
    <property type="project" value="TreeGrafter"/>
</dbReference>
<comment type="similarity">
    <text evidence="1">Belongs to the flavin monoamine oxidase family.</text>
</comment>
<dbReference type="Gene3D" id="3.90.660.10">
    <property type="match status" value="1"/>
</dbReference>
<accession>A0A8H5J978</accession>
<feature type="domain" description="Amine oxidase" evidence="4">
    <location>
        <begin position="95"/>
        <end position="571"/>
    </location>
</feature>
<dbReference type="Pfam" id="PF01593">
    <property type="entry name" value="Amino_oxidase"/>
    <property type="match status" value="1"/>
</dbReference>
<evidence type="ECO:0000256" key="2">
    <source>
        <dbReference type="ARBA" id="ARBA00023002"/>
    </source>
</evidence>
<evidence type="ECO:0000313" key="6">
    <source>
        <dbReference type="Proteomes" id="UP000522262"/>
    </source>
</evidence>
<dbReference type="GO" id="GO:0050660">
    <property type="term" value="F:flavin adenine dinucleotide binding"/>
    <property type="evidence" value="ECO:0007669"/>
    <property type="project" value="TreeGrafter"/>
</dbReference>
<evidence type="ECO:0000256" key="1">
    <source>
        <dbReference type="ARBA" id="ARBA00005995"/>
    </source>
</evidence>
<comment type="caution">
    <text evidence="5">The sequence shown here is derived from an EMBL/GenBank/DDBJ whole genome shotgun (WGS) entry which is preliminary data.</text>
</comment>
<dbReference type="SUPFAM" id="SSF51905">
    <property type="entry name" value="FAD/NAD(P)-binding domain"/>
    <property type="match status" value="1"/>
</dbReference>
<evidence type="ECO:0000313" key="5">
    <source>
        <dbReference type="EMBL" id="KAF5550722.1"/>
    </source>
</evidence>
<evidence type="ECO:0000256" key="3">
    <source>
        <dbReference type="SAM" id="MobiDB-lite"/>
    </source>
</evidence>
<evidence type="ECO:0000259" key="4">
    <source>
        <dbReference type="Pfam" id="PF01593"/>
    </source>
</evidence>
<dbReference type="PANTHER" id="PTHR10742">
    <property type="entry name" value="FLAVIN MONOAMINE OXIDASE"/>
    <property type="match status" value="1"/>
</dbReference>
<sequence>MASRAEKLPAMPPPSGPVIQVPTGLRVAYAKHVLYNHLNSRRIDMQYGHHLDANAPERDEPLPRLDPIPSEGPDSPPSELPEFKPRVAIVGAGATGLYLAMMLKYLEIPNVDIYEASDRIGGRCYTYKFPEDKDCPHNYYDVGAMRIPDIPAMNSTLRLIEELKLKHVRKDYVLSAGVDSDRREPHMYWYSSDDEPKGARYFKRLKQIIALNKDKEFMEWVNKTDEWSTRAYLMHRPDEKDPRKPLWTYNETEEAESAATSTGLFDQSIIESVCDYSDFQATTGKLWYRIDGGMSVVTDKMNEYIEDPKSVPHSPISLKVTKESPVVAMSENLAEKKIELTVSSKEGLKTESYDMVFNTTAMGPLQRMDISGLVKGFGPERIQKKILTGIRALSYDRACKVAIKFKTRWWKGMYKGLKPNYGGVSASDLSISNVVYPSWDDGDKPAVLIVSYTWAQDATRMGALIPDYSKQKPSLNDTVATQCIENLAKLWAKKDPTITTEFLRNQYVTHHAHAWAHDVYTGGAFALFGPGQFKYVYPEFQTLLCDGKFAICGEALSAHHAWISGALDSGYITMLRWLRKCKQKAKATALEESWFGNGQGEHVEEFDEQLMQWSIKLGSEIAKNHKDDKKPKE</sequence>
<name>A0A8H5J978_9HYPO</name>
<dbReference type="InterPro" id="IPR002937">
    <property type="entry name" value="Amino_oxidase"/>
</dbReference>
<dbReference type="AlphaFoldDB" id="A0A8H5J978"/>
<protein>
    <submittedName>
        <fullName evidence="5">Amino acid oxidase</fullName>
    </submittedName>
</protein>
<keyword evidence="2" id="KW-0560">Oxidoreductase</keyword>
<keyword evidence="6" id="KW-1185">Reference proteome</keyword>
<organism evidence="5 6">
    <name type="scientific">Fusarium mexicanum</name>
    <dbReference type="NCBI Taxonomy" id="751941"/>
    <lineage>
        <taxon>Eukaryota</taxon>
        <taxon>Fungi</taxon>
        <taxon>Dikarya</taxon>
        <taxon>Ascomycota</taxon>
        <taxon>Pezizomycotina</taxon>
        <taxon>Sordariomycetes</taxon>
        <taxon>Hypocreomycetidae</taxon>
        <taxon>Hypocreales</taxon>
        <taxon>Nectriaceae</taxon>
        <taxon>Fusarium</taxon>
        <taxon>Fusarium fujikuroi species complex</taxon>
    </lineage>
</organism>
<reference evidence="5 6" key="1">
    <citation type="submission" date="2020-05" db="EMBL/GenBank/DDBJ databases">
        <title>Identification and distribution of gene clusters putatively required for synthesis of sphingolipid metabolism inhibitors in phylogenetically diverse species of the filamentous fungus Fusarium.</title>
        <authorList>
            <person name="Kim H.-S."/>
            <person name="Busman M."/>
            <person name="Brown D.W."/>
            <person name="Divon H."/>
            <person name="Uhlig S."/>
            <person name="Proctor R.H."/>
        </authorList>
    </citation>
    <scope>NUCLEOTIDE SEQUENCE [LARGE SCALE GENOMIC DNA]</scope>
    <source>
        <strain evidence="5 6">NRRL 53147</strain>
    </source>
</reference>
<gene>
    <name evidence="5" type="ORF">FMEXI_3681</name>
</gene>
<dbReference type="EMBL" id="JAAOAM010000076">
    <property type="protein sequence ID" value="KAF5550722.1"/>
    <property type="molecule type" value="Genomic_DNA"/>
</dbReference>
<dbReference type="GO" id="GO:0016491">
    <property type="term" value="F:oxidoreductase activity"/>
    <property type="evidence" value="ECO:0007669"/>
    <property type="project" value="UniProtKB-KW"/>
</dbReference>
<dbReference type="InterPro" id="IPR036188">
    <property type="entry name" value="FAD/NAD-bd_sf"/>
</dbReference>
<dbReference type="Gene3D" id="3.50.50.60">
    <property type="entry name" value="FAD/NAD(P)-binding domain"/>
    <property type="match status" value="1"/>
</dbReference>